<reference evidence="1" key="1">
    <citation type="submission" date="2020-10" db="EMBL/GenBank/DDBJ databases">
        <authorList>
            <person name="Gilroy R."/>
        </authorList>
    </citation>
    <scope>NUCLEOTIDE SEQUENCE</scope>
    <source>
        <strain evidence="1">10192</strain>
    </source>
</reference>
<gene>
    <name evidence="1" type="ORF">IAC76_02805</name>
</gene>
<accession>A0A9D9GZ06</accession>
<dbReference type="Proteomes" id="UP000823632">
    <property type="component" value="Unassembled WGS sequence"/>
</dbReference>
<organism evidence="1 2">
    <name type="scientific">Candidatus Scatousia excrementipullorum</name>
    <dbReference type="NCBI Taxonomy" id="2840936"/>
    <lineage>
        <taxon>Bacteria</taxon>
        <taxon>Candidatus Scatousia</taxon>
    </lineage>
</organism>
<evidence type="ECO:0000313" key="2">
    <source>
        <dbReference type="Proteomes" id="UP000823632"/>
    </source>
</evidence>
<comment type="caution">
    <text evidence="1">The sequence shown here is derived from an EMBL/GenBank/DDBJ whole genome shotgun (WGS) entry which is preliminary data.</text>
</comment>
<dbReference type="AlphaFoldDB" id="A0A9D9GZ06"/>
<reference evidence="1" key="2">
    <citation type="journal article" date="2021" name="PeerJ">
        <title>Extensive microbial diversity within the chicken gut microbiome revealed by metagenomics and culture.</title>
        <authorList>
            <person name="Gilroy R."/>
            <person name="Ravi A."/>
            <person name="Getino M."/>
            <person name="Pursley I."/>
            <person name="Horton D.L."/>
            <person name="Alikhan N.F."/>
            <person name="Baker D."/>
            <person name="Gharbi K."/>
            <person name="Hall N."/>
            <person name="Watson M."/>
            <person name="Adriaenssens E.M."/>
            <person name="Foster-Nyarko E."/>
            <person name="Jarju S."/>
            <person name="Secka A."/>
            <person name="Antonio M."/>
            <person name="Oren A."/>
            <person name="Chaudhuri R.R."/>
            <person name="La Ragione R."/>
            <person name="Hildebrand F."/>
            <person name="Pallen M.J."/>
        </authorList>
    </citation>
    <scope>NUCLEOTIDE SEQUENCE</scope>
    <source>
        <strain evidence="1">10192</strain>
    </source>
</reference>
<dbReference type="EMBL" id="JADIND010000061">
    <property type="protein sequence ID" value="MBO8430296.1"/>
    <property type="molecule type" value="Genomic_DNA"/>
</dbReference>
<protein>
    <submittedName>
        <fullName evidence="1">Uncharacterized protein</fullName>
    </submittedName>
</protein>
<sequence length="51" mass="5770">MKFWKNLFAGDLLYQDLGDCSLCCMPVSAEIDIQLKEPVFKEKDEAESKAA</sequence>
<name>A0A9D9GZ06_9BACT</name>
<proteinExistence type="predicted"/>
<evidence type="ECO:0000313" key="1">
    <source>
        <dbReference type="EMBL" id="MBO8430296.1"/>
    </source>
</evidence>